<organism evidence="1 2">
    <name type="scientific">Ataeniobius toweri</name>
    <dbReference type="NCBI Taxonomy" id="208326"/>
    <lineage>
        <taxon>Eukaryota</taxon>
        <taxon>Metazoa</taxon>
        <taxon>Chordata</taxon>
        <taxon>Craniata</taxon>
        <taxon>Vertebrata</taxon>
        <taxon>Euteleostomi</taxon>
        <taxon>Actinopterygii</taxon>
        <taxon>Neopterygii</taxon>
        <taxon>Teleostei</taxon>
        <taxon>Neoteleostei</taxon>
        <taxon>Acanthomorphata</taxon>
        <taxon>Ovalentaria</taxon>
        <taxon>Atherinomorphae</taxon>
        <taxon>Cyprinodontiformes</taxon>
        <taxon>Goodeidae</taxon>
        <taxon>Ataeniobius</taxon>
    </lineage>
</organism>
<name>A0ABU7AP41_9TELE</name>
<evidence type="ECO:0000313" key="2">
    <source>
        <dbReference type="Proteomes" id="UP001345963"/>
    </source>
</evidence>
<reference evidence="1 2" key="1">
    <citation type="submission" date="2021-07" db="EMBL/GenBank/DDBJ databases">
        <authorList>
            <person name="Palmer J.M."/>
        </authorList>
    </citation>
    <scope>NUCLEOTIDE SEQUENCE [LARGE SCALE GENOMIC DNA]</scope>
    <source>
        <strain evidence="1 2">AT_MEX2019</strain>
        <tissue evidence="1">Muscle</tissue>
    </source>
</reference>
<sequence>FPVNLALEKEDYRSSCCSGSFTNQGTFVIHHSDLCSLRPHQWLNGEVIESFSCGCPCIRSGGHHLHPQSLHSWCDFVWGQNRASSLKFTEGEL</sequence>
<keyword evidence="2" id="KW-1185">Reference proteome</keyword>
<feature type="non-terminal residue" evidence="1">
    <location>
        <position position="1"/>
    </location>
</feature>
<proteinExistence type="predicted"/>
<evidence type="ECO:0000313" key="1">
    <source>
        <dbReference type="EMBL" id="MED6239981.1"/>
    </source>
</evidence>
<dbReference type="EMBL" id="JAHUTI010022628">
    <property type="protein sequence ID" value="MED6239981.1"/>
    <property type="molecule type" value="Genomic_DNA"/>
</dbReference>
<dbReference type="Proteomes" id="UP001345963">
    <property type="component" value="Unassembled WGS sequence"/>
</dbReference>
<accession>A0ABU7AP41</accession>
<protein>
    <submittedName>
        <fullName evidence="1">Uncharacterized protein</fullName>
    </submittedName>
</protein>
<gene>
    <name evidence="1" type="ORF">ATANTOWER_014156</name>
</gene>
<comment type="caution">
    <text evidence="1">The sequence shown here is derived from an EMBL/GenBank/DDBJ whole genome shotgun (WGS) entry which is preliminary data.</text>
</comment>